<evidence type="ECO:0000313" key="5">
    <source>
        <dbReference type="EMBL" id="KIL43278.1"/>
    </source>
</evidence>
<dbReference type="EMBL" id="JXRR01000022">
    <property type="protein sequence ID" value="KIL43278.1"/>
    <property type="molecule type" value="Genomic_DNA"/>
</dbReference>
<dbReference type="GO" id="GO:0003697">
    <property type="term" value="F:single-stranded DNA binding"/>
    <property type="evidence" value="ECO:0007669"/>
    <property type="project" value="UniProtKB-UniRule"/>
</dbReference>
<comment type="subunit">
    <text evidence="2">Homotetramer.</text>
</comment>
<dbReference type="PATRIC" id="fig|220754.4.peg.3692"/>
<dbReference type="InterPro" id="IPR000424">
    <property type="entry name" value="Primosome_PriB/ssb"/>
</dbReference>
<dbReference type="RefSeq" id="WP_052477200.1">
    <property type="nucleotide sequence ID" value="NZ_JXRR01000022.1"/>
</dbReference>
<dbReference type="GO" id="GO:0006260">
    <property type="term" value="P:DNA replication"/>
    <property type="evidence" value="ECO:0007669"/>
    <property type="project" value="InterPro"/>
</dbReference>
<dbReference type="GO" id="GO:0009295">
    <property type="term" value="C:nucleoid"/>
    <property type="evidence" value="ECO:0007669"/>
    <property type="project" value="TreeGrafter"/>
</dbReference>
<dbReference type="PANTHER" id="PTHR10302:SF27">
    <property type="entry name" value="SINGLE-STRANDED DNA-BINDING PROTEIN"/>
    <property type="match status" value="1"/>
</dbReference>
<feature type="region of interest" description="Disordered" evidence="4">
    <location>
        <begin position="109"/>
        <end position="131"/>
    </location>
</feature>
<comment type="caution">
    <text evidence="2">Lacks conserved residue(s) required for the propagation of feature annotation.</text>
</comment>
<accession>A0A0C2VGZ2</accession>
<dbReference type="PANTHER" id="PTHR10302">
    <property type="entry name" value="SINGLE-STRANDED DNA-BINDING PROTEIN"/>
    <property type="match status" value="1"/>
</dbReference>
<dbReference type="OrthoDB" id="9809878at2"/>
<evidence type="ECO:0000256" key="4">
    <source>
        <dbReference type="SAM" id="MobiDB-lite"/>
    </source>
</evidence>
<evidence type="ECO:0000256" key="1">
    <source>
        <dbReference type="ARBA" id="ARBA00023125"/>
    </source>
</evidence>
<gene>
    <name evidence="5" type="ORF">KR50_36810</name>
</gene>
<evidence type="ECO:0000256" key="3">
    <source>
        <dbReference type="PIRNR" id="PIRNR002070"/>
    </source>
</evidence>
<dbReference type="SUPFAM" id="SSF50249">
    <property type="entry name" value="Nucleic acid-binding proteins"/>
    <property type="match status" value="1"/>
</dbReference>
<keyword evidence="6" id="KW-1185">Reference proteome</keyword>
<dbReference type="InterPro" id="IPR011344">
    <property type="entry name" value="ssDNA-bd"/>
</dbReference>
<reference evidence="5 6" key="1">
    <citation type="submission" date="2015-01" db="EMBL/GenBank/DDBJ databases">
        <title>Jeotgalibacillus campisalis genome sequencing.</title>
        <authorList>
            <person name="Goh K.M."/>
            <person name="Chan K.-G."/>
            <person name="Yaakop A.S."/>
            <person name="Ee R."/>
            <person name="Gan H.M."/>
            <person name="Chan C.S."/>
        </authorList>
    </citation>
    <scope>NUCLEOTIDE SEQUENCE [LARGE SCALE GENOMIC DNA]</scope>
    <source>
        <strain evidence="5 6">SF-57</strain>
    </source>
</reference>
<dbReference type="PROSITE" id="PS50935">
    <property type="entry name" value="SSB"/>
    <property type="match status" value="1"/>
</dbReference>
<name>A0A0C2VGZ2_9BACL</name>
<dbReference type="HAMAP" id="MF_00984">
    <property type="entry name" value="SSB"/>
    <property type="match status" value="1"/>
</dbReference>
<organism evidence="5 6">
    <name type="scientific">Jeotgalibacillus campisalis</name>
    <dbReference type="NCBI Taxonomy" id="220754"/>
    <lineage>
        <taxon>Bacteria</taxon>
        <taxon>Bacillati</taxon>
        <taxon>Bacillota</taxon>
        <taxon>Bacilli</taxon>
        <taxon>Bacillales</taxon>
        <taxon>Caryophanaceae</taxon>
        <taxon>Jeotgalibacillus</taxon>
    </lineage>
</organism>
<proteinExistence type="inferred from homology"/>
<sequence>MINHVTLVGRLTKDPDLRATQNGKYVLSVQIAVNRPFKNNQGEQEADFVRCTIWNRTAESTAKYCSKGSLVGVTGRIQTSSFEKEGSRQYVTEVIAESVRFLESRRSSFSPAESPAHYPAPGQTLHVETFQ</sequence>
<dbReference type="Gene3D" id="2.40.50.140">
    <property type="entry name" value="Nucleic acid-binding proteins"/>
    <property type="match status" value="1"/>
</dbReference>
<protein>
    <recommendedName>
        <fullName evidence="2 3">Single-stranded DNA-binding protein</fullName>
        <shortName evidence="2">SSB</shortName>
    </recommendedName>
</protein>
<dbReference type="AlphaFoldDB" id="A0A0C2VGZ2"/>
<evidence type="ECO:0000313" key="6">
    <source>
        <dbReference type="Proteomes" id="UP000031972"/>
    </source>
</evidence>
<dbReference type="Pfam" id="PF00436">
    <property type="entry name" value="SSB"/>
    <property type="match status" value="1"/>
</dbReference>
<comment type="caution">
    <text evidence="5">The sequence shown here is derived from an EMBL/GenBank/DDBJ whole genome shotgun (WGS) entry which is preliminary data.</text>
</comment>
<dbReference type="NCBIfam" id="TIGR00621">
    <property type="entry name" value="ssb"/>
    <property type="match status" value="1"/>
</dbReference>
<dbReference type="CDD" id="cd04496">
    <property type="entry name" value="SSB_OBF"/>
    <property type="match status" value="1"/>
</dbReference>
<dbReference type="PIRSF" id="PIRSF002070">
    <property type="entry name" value="SSB"/>
    <property type="match status" value="1"/>
</dbReference>
<evidence type="ECO:0000256" key="2">
    <source>
        <dbReference type="HAMAP-Rule" id="MF_00984"/>
    </source>
</evidence>
<keyword evidence="1 2" id="KW-0238">DNA-binding</keyword>
<dbReference type="InterPro" id="IPR012340">
    <property type="entry name" value="NA-bd_OB-fold"/>
</dbReference>
<dbReference type="Proteomes" id="UP000031972">
    <property type="component" value="Unassembled WGS sequence"/>
</dbReference>